<accession>A0A067MPW3</accession>
<name>A0A067MPW3_BOTB1</name>
<dbReference type="Gene3D" id="3.40.250.10">
    <property type="entry name" value="Rhodanese-like domain"/>
    <property type="match status" value="2"/>
</dbReference>
<dbReference type="STRING" id="930990.A0A067MPW3"/>
<dbReference type="SUPFAM" id="SSF52821">
    <property type="entry name" value="Rhodanese/Cell cycle control phosphatase"/>
    <property type="match status" value="2"/>
</dbReference>
<dbReference type="InParanoid" id="A0A067MPW3"/>
<keyword evidence="1" id="KW-0808">Transferase</keyword>
<evidence type="ECO:0000313" key="4">
    <source>
        <dbReference type="EMBL" id="KDQ13636.1"/>
    </source>
</evidence>
<keyword evidence="2" id="KW-0677">Repeat</keyword>
<dbReference type="OrthoDB" id="270167at2759"/>
<dbReference type="GO" id="GO:0004792">
    <property type="term" value="F:thiosulfate-cyanide sulfurtransferase activity"/>
    <property type="evidence" value="ECO:0007669"/>
    <property type="project" value="TreeGrafter"/>
</dbReference>
<dbReference type="AlphaFoldDB" id="A0A067MPW3"/>
<dbReference type="HOGENOM" id="CLU_031618_3_0_1"/>
<reference evidence="5" key="1">
    <citation type="journal article" date="2014" name="Proc. Natl. Acad. Sci. U.S.A.">
        <title>Extensive sampling of basidiomycete genomes demonstrates inadequacy of the white-rot/brown-rot paradigm for wood decay fungi.</title>
        <authorList>
            <person name="Riley R."/>
            <person name="Salamov A.A."/>
            <person name="Brown D.W."/>
            <person name="Nagy L.G."/>
            <person name="Floudas D."/>
            <person name="Held B.W."/>
            <person name="Levasseur A."/>
            <person name="Lombard V."/>
            <person name="Morin E."/>
            <person name="Otillar R."/>
            <person name="Lindquist E.A."/>
            <person name="Sun H."/>
            <person name="LaButti K.M."/>
            <person name="Schmutz J."/>
            <person name="Jabbour D."/>
            <person name="Luo H."/>
            <person name="Baker S.E."/>
            <person name="Pisabarro A.G."/>
            <person name="Walton J.D."/>
            <person name="Blanchette R.A."/>
            <person name="Henrissat B."/>
            <person name="Martin F."/>
            <person name="Cullen D."/>
            <person name="Hibbett D.S."/>
            <person name="Grigoriev I.V."/>
        </authorList>
    </citation>
    <scope>NUCLEOTIDE SEQUENCE [LARGE SCALE GENOMIC DNA]</scope>
    <source>
        <strain evidence="5">FD-172 SS1</strain>
    </source>
</reference>
<dbReference type="InterPro" id="IPR045078">
    <property type="entry name" value="TST/MPST-like"/>
</dbReference>
<dbReference type="PANTHER" id="PTHR11364:SF27">
    <property type="entry name" value="SULFURTRANSFERASE"/>
    <property type="match status" value="1"/>
</dbReference>
<dbReference type="PANTHER" id="PTHR11364">
    <property type="entry name" value="THIOSULFATE SULFERTANSFERASE"/>
    <property type="match status" value="1"/>
</dbReference>
<dbReference type="Proteomes" id="UP000027195">
    <property type="component" value="Unassembled WGS sequence"/>
</dbReference>
<dbReference type="PROSITE" id="PS50206">
    <property type="entry name" value="RHODANESE_3"/>
    <property type="match status" value="1"/>
</dbReference>
<dbReference type="EMBL" id="KL198042">
    <property type="protein sequence ID" value="KDQ13636.1"/>
    <property type="molecule type" value="Genomic_DNA"/>
</dbReference>
<evidence type="ECO:0000256" key="1">
    <source>
        <dbReference type="ARBA" id="ARBA00022679"/>
    </source>
</evidence>
<sequence length="196" mass="21222">MSKACQYAVSQSDSYVNICCLTQAFGHEQASVLDGGLPRWEDEGFEIESRDPQPVEKTSCSLSTLGSNWVCEYYQIVFSSLTDPTSSELVLDVCSKGQLASADPEPRTSFLRPHPQPTFNALLATNISKKTSAPYITLLPCEELHKAFDVAGGDSTHNIANSCGSGITAGVLWLALQRLGVFSAISNKSWVGIRKL</sequence>
<dbReference type="GO" id="GO:0005739">
    <property type="term" value="C:mitochondrion"/>
    <property type="evidence" value="ECO:0007669"/>
    <property type="project" value="TreeGrafter"/>
</dbReference>
<evidence type="ECO:0000256" key="2">
    <source>
        <dbReference type="ARBA" id="ARBA00022737"/>
    </source>
</evidence>
<organism evidence="4 5">
    <name type="scientific">Botryobasidium botryosum (strain FD-172 SS1)</name>
    <dbReference type="NCBI Taxonomy" id="930990"/>
    <lineage>
        <taxon>Eukaryota</taxon>
        <taxon>Fungi</taxon>
        <taxon>Dikarya</taxon>
        <taxon>Basidiomycota</taxon>
        <taxon>Agaricomycotina</taxon>
        <taxon>Agaricomycetes</taxon>
        <taxon>Cantharellales</taxon>
        <taxon>Botryobasidiaceae</taxon>
        <taxon>Botryobasidium</taxon>
    </lineage>
</organism>
<feature type="domain" description="Rhodanese" evidence="3">
    <location>
        <begin position="23"/>
        <end position="49"/>
    </location>
</feature>
<evidence type="ECO:0000259" key="3">
    <source>
        <dbReference type="PROSITE" id="PS50206"/>
    </source>
</evidence>
<evidence type="ECO:0000313" key="5">
    <source>
        <dbReference type="Proteomes" id="UP000027195"/>
    </source>
</evidence>
<dbReference type="InterPro" id="IPR036873">
    <property type="entry name" value="Rhodanese-like_dom_sf"/>
</dbReference>
<gene>
    <name evidence="4" type="ORF">BOTBODRAFT_363881</name>
</gene>
<proteinExistence type="predicted"/>
<dbReference type="InterPro" id="IPR001763">
    <property type="entry name" value="Rhodanese-like_dom"/>
</dbReference>
<protein>
    <recommendedName>
        <fullName evidence="3">Rhodanese domain-containing protein</fullName>
    </recommendedName>
</protein>
<keyword evidence="5" id="KW-1185">Reference proteome</keyword>
<dbReference type="FunCoup" id="A0A067MPW3">
    <property type="interactions" value="346"/>
</dbReference>